<accession>E4T7Z2</accession>
<dbReference type="Gene3D" id="3.90.550.10">
    <property type="entry name" value="Spore Coat Polysaccharide Biosynthesis Protein SpsA, Chain A"/>
    <property type="match status" value="1"/>
</dbReference>
<dbReference type="AlphaFoldDB" id="E4T7Z2"/>
<dbReference type="SUPFAM" id="SSF53448">
    <property type="entry name" value="Nucleotide-diphospho-sugar transferases"/>
    <property type="match status" value="1"/>
</dbReference>
<name>E4T7Z2_PALPW</name>
<dbReference type="EMBL" id="CP002345">
    <property type="protein sequence ID" value="ADQ80836.1"/>
    <property type="molecule type" value="Genomic_DNA"/>
</dbReference>
<organism evidence="2 3">
    <name type="scientific">Paludibacter propionicigenes (strain DSM 17365 / JCM 13257 / WB4)</name>
    <dbReference type="NCBI Taxonomy" id="694427"/>
    <lineage>
        <taxon>Bacteria</taxon>
        <taxon>Pseudomonadati</taxon>
        <taxon>Bacteroidota</taxon>
        <taxon>Bacteroidia</taxon>
        <taxon>Bacteroidales</taxon>
        <taxon>Paludibacteraceae</taxon>
        <taxon>Paludibacter</taxon>
    </lineage>
</organism>
<evidence type="ECO:0000313" key="3">
    <source>
        <dbReference type="Proteomes" id="UP000008718"/>
    </source>
</evidence>
<reference evidence="2 3" key="2">
    <citation type="journal article" date="2011" name="Stand. Genomic Sci.">
        <title>Complete genome sequence of Paludibacter propionicigenes type strain (WB4).</title>
        <authorList>
            <person name="Gronow S."/>
            <person name="Munk C."/>
            <person name="Lapidus A."/>
            <person name="Nolan M."/>
            <person name="Lucas S."/>
            <person name="Hammon N."/>
            <person name="Deshpande S."/>
            <person name="Cheng J.F."/>
            <person name="Tapia R."/>
            <person name="Han C."/>
            <person name="Goodwin L."/>
            <person name="Pitluck S."/>
            <person name="Liolios K."/>
            <person name="Ivanova N."/>
            <person name="Mavromatis K."/>
            <person name="Mikhailova N."/>
            <person name="Pati A."/>
            <person name="Chen A."/>
            <person name="Palaniappan K."/>
            <person name="Land M."/>
            <person name="Hauser L."/>
            <person name="Chang Y.J."/>
            <person name="Jeffries C.D."/>
            <person name="Brambilla E."/>
            <person name="Rohde M."/>
            <person name="Goker M."/>
            <person name="Detter J.C."/>
            <person name="Woyke T."/>
            <person name="Bristow J."/>
            <person name="Eisen J.A."/>
            <person name="Markowitz V."/>
            <person name="Hugenholtz P."/>
            <person name="Kyrpides N.C."/>
            <person name="Klenk H.P."/>
        </authorList>
    </citation>
    <scope>NUCLEOTIDE SEQUENCE [LARGE SCALE GENOMIC DNA]</scope>
    <source>
        <strain evidence="3">DSM 17365 / JCM 13257 / WB4</strain>
    </source>
</reference>
<proteinExistence type="predicted"/>
<sequence>MNNQPTNSTNAKAPFRGLGVVNCFLACNNTAETLKTVEQLKQSSLIQTIYLLVKSGNNIQLKDCHTIEIDSLQSSETIRKIAAKADTAYSLIYTKDTTLELGQFAVERFYHIASDTQAGLVYSDYYEIKDGVRSNLPVIDYQEGSLRDDFNFGSVLFYDSEYLEKAAAETSVNYQFAGLYNLRLKVSQQAELVHINEYLYSEVENDTRKSGEKQFDYVDPKNRAVQLEMEVACTDHLRKIGAYLAPQFKTISFDESNFPVEASIIIPIRNRVKTVEDAIKSVLMQKTTFDFNLIIIDNFSTDGTSELIEKYAKTDSRVIHLTPNRNDLGIGGCWNEGVHSAYCGKFAVQLDSDDVYQTENTLQTVVDAFYEQNCAMVIGSYTMTNFAMETIAPGLIDHKEWTPENGRNNALRINGLGAPRAFYTPVLRDIKVPNTSYGEDYALGLRISREYQIGRIYDSLYLCRRWDENSDASLDVVKMNGHNLYKDKIRTVELKARKS</sequence>
<dbReference type="STRING" id="694427.Palpr_2706"/>
<gene>
    <name evidence="2" type="ordered locus">Palpr_2706</name>
</gene>
<dbReference type="HOGENOM" id="CLU_530861_0_0_10"/>
<dbReference type="Proteomes" id="UP000008718">
    <property type="component" value="Chromosome"/>
</dbReference>
<protein>
    <submittedName>
        <fullName evidence="2">Glycosyl transferase family 2</fullName>
    </submittedName>
</protein>
<reference key="1">
    <citation type="submission" date="2010-11" db="EMBL/GenBank/DDBJ databases">
        <title>The complete genome of Paludibacter propionicigenes DSM 17365.</title>
        <authorList>
            <consortium name="US DOE Joint Genome Institute (JGI-PGF)"/>
            <person name="Lucas S."/>
            <person name="Copeland A."/>
            <person name="Lapidus A."/>
            <person name="Bruce D."/>
            <person name="Goodwin L."/>
            <person name="Pitluck S."/>
            <person name="Kyrpides N."/>
            <person name="Mavromatis K."/>
            <person name="Ivanova N."/>
            <person name="Munk A.C."/>
            <person name="Brettin T."/>
            <person name="Detter J.C."/>
            <person name="Han C."/>
            <person name="Tapia R."/>
            <person name="Land M."/>
            <person name="Hauser L."/>
            <person name="Markowitz V."/>
            <person name="Cheng J.-F."/>
            <person name="Hugenholtz P."/>
            <person name="Woyke T."/>
            <person name="Wu D."/>
            <person name="Gronow S."/>
            <person name="Wellnitz S."/>
            <person name="Brambilla E."/>
            <person name="Klenk H.-P."/>
            <person name="Eisen J.A."/>
        </authorList>
    </citation>
    <scope>NUCLEOTIDE SEQUENCE</scope>
    <source>
        <strain>WB4</strain>
    </source>
</reference>
<dbReference type="InterPro" id="IPR001173">
    <property type="entry name" value="Glyco_trans_2-like"/>
</dbReference>
<feature type="domain" description="Glycosyltransferase 2-like" evidence="1">
    <location>
        <begin position="263"/>
        <end position="387"/>
    </location>
</feature>
<dbReference type="RefSeq" id="WP_013446205.1">
    <property type="nucleotide sequence ID" value="NC_014734.1"/>
</dbReference>
<dbReference type="InterPro" id="IPR050834">
    <property type="entry name" value="Glycosyltransf_2"/>
</dbReference>
<keyword evidence="2" id="KW-0808">Transferase</keyword>
<dbReference type="InterPro" id="IPR029044">
    <property type="entry name" value="Nucleotide-diphossugar_trans"/>
</dbReference>
<dbReference type="CAZy" id="GT2">
    <property type="family name" value="Glycosyltransferase Family 2"/>
</dbReference>
<dbReference type="PANTHER" id="PTHR43685:SF2">
    <property type="entry name" value="GLYCOSYLTRANSFERASE 2-LIKE DOMAIN-CONTAINING PROTEIN"/>
    <property type="match status" value="1"/>
</dbReference>
<evidence type="ECO:0000313" key="2">
    <source>
        <dbReference type="EMBL" id="ADQ80836.1"/>
    </source>
</evidence>
<dbReference type="eggNOG" id="COG0463">
    <property type="taxonomic scope" value="Bacteria"/>
</dbReference>
<dbReference type="GO" id="GO:0016740">
    <property type="term" value="F:transferase activity"/>
    <property type="evidence" value="ECO:0007669"/>
    <property type="project" value="UniProtKB-KW"/>
</dbReference>
<dbReference type="OrthoDB" id="1110483at2"/>
<dbReference type="Pfam" id="PF00535">
    <property type="entry name" value="Glycos_transf_2"/>
    <property type="match status" value="1"/>
</dbReference>
<evidence type="ECO:0000259" key="1">
    <source>
        <dbReference type="Pfam" id="PF00535"/>
    </source>
</evidence>
<dbReference type="PANTHER" id="PTHR43685">
    <property type="entry name" value="GLYCOSYLTRANSFERASE"/>
    <property type="match status" value="1"/>
</dbReference>
<keyword evidence="3" id="KW-1185">Reference proteome</keyword>
<dbReference type="CDD" id="cd00761">
    <property type="entry name" value="Glyco_tranf_GTA_type"/>
    <property type="match status" value="1"/>
</dbReference>
<dbReference type="KEGG" id="ppn:Palpr_2706"/>